<reference evidence="2" key="2">
    <citation type="journal article" date="2024" name="Plant">
        <title>Genomic evolution and insights into agronomic trait innovations of Sesamum species.</title>
        <authorList>
            <person name="Miao H."/>
            <person name="Wang L."/>
            <person name="Qu L."/>
            <person name="Liu H."/>
            <person name="Sun Y."/>
            <person name="Le M."/>
            <person name="Wang Q."/>
            <person name="Wei S."/>
            <person name="Zheng Y."/>
            <person name="Lin W."/>
            <person name="Duan Y."/>
            <person name="Cao H."/>
            <person name="Xiong S."/>
            <person name="Wang X."/>
            <person name="Wei L."/>
            <person name="Li C."/>
            <person name="Ma Q."/>
            <person name="Ju M."/>
            <person name="Zhao R."/>
            <person name="Li G."/>
            <person name="Mu C."/>
            <person name="Tian Q."/>
            <person name="Mei H."/>
            <person name="Zhang T."/>
            <person name="Gao T."/>
            <person name="Zhang H."/>
        </authorList>
    </citation>
    <scope>NUCLEOTIDE SEQUENCE</scope>
    <source>
        <strain evidence="2">G01</strain>
    </source>
</reference>
<sequence length="128" mass="13182">MEALSNSANKQNIVDTCSNTQALHVVTGIPPTTAAGGSTHAMLVQTPPTPRVVGLTADPSCRNTSADTSAEKLSLALLGVIQPIVSATIQGQVAALAPAHLATPSDMDAPKEEAERDIPIPVPLVDRR</sequence>
<evidence type="ECO:0000313" key="2">
    <source>
        <dbReference type="EMBL" id="KAL0305088.1"/>
    </source>
</evidence>
<dbReference type="AlphaFoldDB" id="A0AAW2KF22"/>
<feature type="compositionally biased region" description="Basic and acidic residues" evidence="1">
    <location>
        <begin position="108"/>
        <end position="118"/>
    </location>
</feature>
<accession>A0AAW2KF22</accession>
<organism evidence="2">
    <name type="scientific">Sesamum angustifolium</name>
    <dbReference type="NCBI Taxonomy" id="2727405"/>
    <lineage>
        <taxon>Eukaryota</taxon>
        <taxon>Viridiplantae</taxon>
        <taxon>Streptophyta</taxon>
        <taxon>Embryophyta</taxon>
        <taxon>Tracheophyta</taxon>
        <taxon>Spermatophyta</taxon>
        <taxon>Magnoliopsida</taxon>
        <taxon>eudicotyledons</taxon>
        <taxon>Gunneridae</taxon>
        <taxon>Pentapetalae</taxon>
        <taxon>asterids</taxon>
        <taxon>lamiids</taxon>
        <taxon>Lamiales</taxon>
        <taxon>Pedaliaceae</taxon>
        <taxon>Sesamum</taxon>
    </lineage>
</organism>
<gene>
    <name evidence="2" type="ORF">Sangu_3051900</name>
</gene>
<feature type="region of interest" description="Disordered" evidence="1">
    <location>
        <begin position="104"/>
        <end position="128"/>
    </location>
</feature>
<reference evidence="2" key="1">
    <citation type="submission" date="2020-06" db="EMBL/GenBank/DDBJ databases">
        <authorList>
            <person name="Li T."/>
            <person name="Hu X."/>
            <person name="Zhang T."/>
            <person name="Song X."/>
            <person name="Zhang H."/>
            <person name="Dai N."/>
            <person name="Sheng W."/>
            <person name="Hou X."/>
            <person name="Wei L."/>
        </authorList>
    </citation>
    <scope>NUCLEOTIDE SEQUENCE</scope>
    <source>
        <strain evidence="2">G01</strain>
        <tissue evidence="2">Leaf</tissue>
    </source>
</reference>
<evidence type="ECO:0000256" key="1">
    <source>
        <dbReference type="SAM" id="MobiDB-lite"/>
    </source>
</evidence>
<comment type="caution">
    <text evidence="2">The sequence shown here is derived from an EMBL/GenBank/DDBJ whole genome shotgun (WGS) entry which is preliminary data.</text>
</comment>
<proteinExistence type="predicted"/>
<name>A0AAW2KF22_9LAMI</name>
<protein>
    <submittedName>
        <fullName evidence="2">Uncharacterized protein</fullName>
    </submittedName>
</protein>
<dbReference type="EMBL" id="JACGWK010000151">
    <property type="protein sequence ID" value="KAL0305088.1"/>
    <property type="molecule type" value="Genomic_DNA"/>
</dbReference>